<evidence type="ECO:0000256" key="1">
    <source>
        <dbReference type="ARBA" id="ARBA00022670"/>
    </source>
</evidence>
<dbReference type="GO" id="GO:0004252">
    <property type="term" value="F:serine-type endopeptidase activity"/>
    <property type="evidence" value="ECO:0007669"/>
    <property type="project" value="InterPro"/>
</dbReference>
<dbReference type="Pfam" id="PF00082">
    <property type="entry name" value="Peptidase_S8"/>
    <property type="match status" value="1"/>
</dbReference>
<keyword evidence="7" id="KW-1185">Reference proteome</keyword>
<keyword evidence="1" id="KW-0645">Protease</keyword>
<name>A0AAE0VKN9_9BIVA</name>
<dbReference type="GO" id="GO:0000139">
    <property type="term" value="C:Golgi membrane"/>
    <property type="evidence" value="ECO:0007669"/>
    <property type="project" value="TreeGrafter"/>
</dbReference>
<keyword evidence="2" id="KW-0378">Hydrolase</keyword>
<keyword evidence="4" id="KW-1133">Transmembrane helix</keyword>
<dbReference type="EMBL" id="JAEAOA010001977">
    <property type="protein sequence ID" value="KAK3581131.1"/>
    <property type="molecule type" value="Genomic_DNA"/>
</dbReference>
<evidence type="ECO:0000313" key="7">
    <source>
        <dbReference type="Proteomes" id="UP001195483"/>
    </source>
</evidence>
<keyword evidence="4" id="KW-0472">Membrane</keyword>
<dbReference type="GO" id="GO:0005802">
    <property type="term" value="C:trans-Golgi network"/>
    <property type="evidence" value="ECO:0007669"/>
    <property type="project" value="TreeGrafter"/>
</dbReference>
<evidence type="ECO:0000256" key="2">
    <source>
        <dbReference type="ARBA" id="ARBA00022801"/>
    </source>
</evidence>
<accession>A0AAE0VKN9</accession>
<feature type="transmembrane region" description="Helical" evidence="4">
    <location>
        <begin position="219"/>
        <end position="241"/>
    </location>
</feature>
<dbReference type="GO" id="GO:0016485">
    <property type="term" value="P:protein processing"/>
    <property type="evidence" value="ECO:0007669"/>
    <property type="project" value="TreeGrafter"/>
</dbReference>
<dbReference type="InterPro" id="IPR036852">
    <property type="entry name" value="Peptidase_S8/S53_dom_sf"/>
</dbReference>
<protein>
    <recommendedName>
        <fullName evidence="5">Peptidase S8/S53 domain-containing protein</fullName>
    </recommendedName>
</protein>
<gene>
    <name evidence="6" type="ORF">CHS0354_033926</name>
</gene>
<organism evidence="6 7">
    <name type="scientific">Potamilus streckersoni</name>
    <dbReference type="NCBI Taxonomy" id="2493646"/>
    <lineage>
        <taxon>Eukaryota</taxon>
        <taxon>Metazoa</taxon>
        <taxon>Spiralia</taxon>
        <taxon>Lophotrochozoa</taxon>
        <taxon>Mollusca</taxon>
        <taxon>Bivalvia</taxon>
        <taxon>Autobranchia</taxon>
        <taxon>Heteroconchia</taxon>
        <taxon>Palaeoheterodonta</taxon>
        <taxon>Unionida</taxon>
        <taxon>Unionoidea</taxon>
        <taxon>Unionidae</taxon>
        <taxon>Ambleminae</taxon>
        <taxon>Lampsilini</taxon>
        <taxon>Potamilus</taxon>
    </lineage>
</organism>
<evidence type="ECO:0000256" key="4">
    <source>
        <dbReference type="SAM" id="Phobius"/>
    </source>
</evidence>
<evidence type="ECO:0000313" key="6">
    <source>
        <dbReference type="EMBL" id="KAK3581131.1"/>
    </source>
</evidence>
<evidence type="ECO:0000256" key="3">
    <source>
        <dbReference type="ARBA" id="ARBA00022825"/>
    </source>
</evidence>
<dbReference type="AlphaFoldDB" id="A0AAE0VKN9"/>
<dbReference type="PANTHER" id="PTHR42884">
    <property type="entry name" value="PROPROTEIN CONVERTASE SUBTILISIN/KEXIN-RELATED"/>
    <property type="match status" value="1"/>
</dbReference>
<dbReference type="PANTHER" id="PTHR42884:SF14">
    <property type="entry name" value="NEUROENDOCRINE CONVERTASE 1"/>
    <property type="match status" value="1"/>
</dbReference>
<evidence type="ECO:0000259" key="5">
    <source>
        <dbReference type="Pfam" id="PF00082"/>
    </source>
</evidence>
<reference evidence="6" key="2">
    <citation type="journal article" date="2021" name="Genome Biol. Evol.">
        <title>Developing a high-quality reference genome for a parasitic bivalve with doubly uniparental inheritance (Bivalvia: Unionida).</title>
        <authorList>
            <person name="Smith C.H."/>
        </authorList>
    </citation>
    <scope>NUCLEOTIDE SEQUENCE</scope>
    <source>
        <strain evidence="6">CHS0354</strain>
        <tissue evidence="6">Mantle</tissue>
    </source>
</reference>
<comment type="caution">
    <text evidence="6">The sequence shown here is derived from an EMBL/GenBank/DDBJ whole genome shotgun (WGS) entry which is preliminary data.</text>
</comment>
<feature type="domain" description="Peptidase S8/S53" evidence="5">
    <location>
        <begin position="46"/>
        <end position="235"/>
    </location>
</feature>
<keyword evidence="4" id="KW-0812">Transmembrane</keyword>
<sequence>MSLYRVALVDQYATVYGCPCKSVCHTVLREWMRRTDKYPQNAPAVRIFNAHGETTDAREALALNHRLQNIDIYSNSWTTSDQVLYDGPDKVTQKVLENGVKQGRKRKGSIYLFPSGNGGKNENCNSDGYAKSIYTITISCALINGSRPHYSEICPCALATTLSEGGSDPFSYLYETHIAVNLKGYYNSHAHERPSGEFVVTCNRTNNGRCSTVFQGSSVSTALASGFVALALGANLFLVMFDCKIKSSVYLFM</sequence>
<proteinExistence type="predicted"/>
<reference evidence="6" key="3">
    <citation type="submission" date="2023-05" db="EMBL/GenBank/DDBJ databases">
        <authorList>
            <person name="Smith C.H."/>
        </authorList>
    </citation>
    <scope>NUCLEOTIDE SEQUENCE</scope>
    <source>
        <strain evidence="6">CHS0354</strain>
        <tissue evidence="6">Mantle</tissue>
    </source>
</reference>
<dbReference type="Proteomes" id="UP001195483">
    <property type="component" value="Unassembled WGS sequence"/>
</dbReference>
<dbReference type="Gene3D" id="3.40.50.200">
    <property type="entry name" value="Peptidase S8/S53 domain"/>
    <property type="match status" value="1"/>
</dbReference>
<keyword evidence="3" id="KW-0720">Serine protease</keyword>
<reference evidence="6" key="1">
    <citation type="journal article" date="2021" name="Genome Biol. Evol.">
        <title>A High-Quality Reference Genome for a Parasitic Bivalve with Doubly Uniparental Inheritance (Bivalvia: Unionida).</title>
        <authorList>
            <person name="Smith C.H."/>
        </authorList>
    </citation>
    <scope>NUCLEOTIDE SEQUENCE</scope>
    <source>
        <strain evidence="6">CHS0354</strain>
    </source>
</reference>
<dbReference type="SUPFAM" id="SSF52743">
    <property type="entry name" value="Subtilisin-like"/>
    <property type="match status" value="1"/>
</dbReference>
<dbReference type="InterPro" id="IPR000209">
    <property type="entry name" value="Peptidase_S8/S53_dom"/>
</dbReference>